<evidence type="ECO:0008006" key="3">
    <source>
        <dbReference type="Google" id="ProtNLM"/>
    </source>
</evidence>
<accession>A0A1D2VCN4</accession>
<dbReference type="EMBL" id="KV454486">
    <property type="protein sequence ID" value="ODV59395.1"/>
    <property type="molecule type" value="Genomic_DNA"/>
</dbReference>
<sequence length="266" mass="30008">MCLRTLSSYDLEFKLSYCPTFAKVSTKLKPNIELKLKDNSDAKSSRDFIVVVALESASSDDNSPKSLSNALEGVTVEPGKYVTGQNTYNFTFKNLLINETGVYKLIFELNEFCPFCFSDGEKFRNLSRIKSNPIDINIASASAPRSKFKFKSKSPKSTRKSAPKYTSESTSASIFSDSALNCASEYTLSVTPKIDSNTNNNIDIPSNRFSTFNNSYDDDFYLNNYQFDSSFLENFNYLININSLSNESNDGLVVLNENNRFFSWFI</sequence>
<name>A0A1D2VCN4_9ASCO</name>
<dbReference type="InParanoid" id="A0A1D2VCN4"/>
<proteinExistence type="predicted"/>
<dbReference type="RefSeq" id="XP_020045702.1">
    <property type="nucleotide sequence ID" value="XM_020195152.1"/>
</dbReference>
<dbReference type="AlphaFoldDB" id="A0A1D2VCN4"/>
<evidence type="ECO:0000313" key="1">
    <source>
        <dbReference type="EMBL" id="ODV59395.1"/>
    </source>
</evidence>
<protein>
    <recommendedName>
        <fullName evidence="3">Velvet domain-containing protein</fullName>
    </recommendedName>
</protein>
<reference evidence="2" key="1">
    <citation type="submission" date="2016-05" db="EMBL/GenBank/DDBJ databases">
        <title>Comparative genomics of biotechnologically important yeasts.</title>
        <authorList>
            <consortium name="DOE Joint Genome Institute"/>
            <person name="Riley R."/>
            <person name="Haridas S."/>
            <person name="Wolfe K.H."/>
            <person name="Lopes M.R."/>
            <person name="Hittinger C.T."/>
            <person name="Goker M."/>
            <person name="Salamov A."/>
            <person name="Wisecaver J."/>
            <person name="Long T.M."/>
            <person name="Aerts A.L."/>
            <person name="Barry K."/>
            <person name="Choi C."/>
            <person name="Clum A."/>
            <person name="Coughlan A.Y."/>
            <person name="Deshpande S."/>
            <person name="Douglass A.P."/>
            <person name="Hanson S.J."/>
            <person name="Klenk H.-P."/>
            <person name="Labutti K."/>
            <person name="Lapidus A."/>
            <person name="Lindquist E."/>
            <person name="Lipzen A."/>
            <person name="Meier-Kolthoff J.P."/>
            <person name="Ohm R.A."/>
            <person name="Otillar R.P."/>
            <person name="Pangilinan J."/>
            <person name="Peng Y."/>
            <person name="Rokas A."/>
            <person name="Rosa C.A."/>
            <person name="Scheuner C."/>
            <person name="Sibirny A.A."/>
            <person name="Slot J.C."/>
            <person name="Stielow J.B."/>
            <person name="Sun H."/>
            <person name="Kurtzman C.P."/>
            <person name="Blackwell M."/>
            <person name="Grigoriev I.V."/>
            <person name="Jeffries T.W."/>
        </authorList>
    </citation>
    <scope>NUCLEOTIDE SEQUENCE [LARGE SCALE GENOMIC DNA]</scope>
    <source>
        <strain evidence="2">DSM 1968</strain>
    </source>
</reference>
<keyword evidence="2" id="KW-1185">Reference proteome</keyword>
<dbReference type="Gene3D" id="2.60.40.3960">
    <property type="entry name" value="Velvet domain"/>
    <property type="match status" value="1"/>
</dbReference>
<dbReference type="GeneID" id="30968788"/>
<dbReference type="InterPro" id="IPR038491">
    <property type="entry name" value="Velvet_dom_sf"/>
</dbReference>
<dbReference type="Proteomes" id="UP000095038">
    <property type="component" value="Unassembled WGS sequence"/>
</dbReference>
<evidence type="ECO:0000313" key="2">
    <source>
        <dbReference type="Proteomes" id="UP000095038"/>
    </source>
</evidence>
<gene>
    <name evidence="1" type="ORF">ASCRUDRAFT_9454</name>
</gene>
<organism evidence="1 2">
    <name type="scientific">Ascoidea rubescens DSM 1968</name>
    <dbReference type="NCBI Taxonomy" id="1344418"/>
    <lineage>
        <taxon>Eukaryota</taxon>
        <taxon>Fungi</taxon>
        <taxon>Dikarya</taxon>
        <taxon>Ascomycota</taxon>
        <taxon>Saccharomycotina</taxon>
        <taxon>Saccharomycetes</taxon>
        <taxon>Ascoideaceae</taxon>
        <taxon>Ascoidea</taxon>
    </lineage>
</organism>